<dbReference type="Pfam" id="PF01554">
    <property type="entry name" value="MatE"/>
    <property type="match status" value="2"/>
</dbReference>
<evidence type="ECO:0000313" key="8">
    <source>
        <dbReference type="EMBL" id="CEO90478.1"/>
    </source>
</evidence>
<dbReference type="InterPro" id="IPR048279">
    <property type="entry name" value="MdtK-like"/>
</dbReference>
<feature type="transmembrane region" description="Helical" evidence="7">
    <location>
        <begin position="109"/>
        <end position="132"/>
    </location>
</feature>
<dbReference type="GO" id="GO:0005886">
    <property type="term" value="C:plasma membrane"/>
    <property type="evidence" value="ECO:0007669"/>
    <property type="project" value="UniProtKB-SubCell"/>
</dbReference>
<keyword evidence="5 7" id="KW-1133">Transmembrane helix</keyword>
<dbReference type="GO" id="GO:0042910">
    <property type="term" value="F:xenobiotic transmembrane transporter activity"/>
    <property type="evidence" value="ECO:0007669"/>
    <property type="project" value="InterPro"/>
</dbReference>
<dbReference type="PIRSF" id="PIRSF006603">
    <property type="entry name" value="DinF"/>
    <property type="match status" value="1"/>
</dbReference>
<dbReference type="GO" id="GO:0015297">
    <property type="term" value="F:antiporter activity"/>
    <property type="evidence" value="ECO:0007669"/>
    <property type="project" value="InterPro"/>
</dbReference>
<evidence type="ECO:0000313" key="9">
    <source>
        <dbReference type="Proteomes" id="UP000046155"/>
    </source>
</evidence>
<feature type="transmembrane region" description="Helical" evidence="7">
    <location>
        <begin position="185"/>
        <end position="208"/>
    </location>
</feature>
<feature type="transmembrane region" description="Helical" evidence="7">
    <location>
        <begin position="152"/>
        <end position="173"/>
    </location>
</feature>
<dbReference type="OrthoDB" id="9776324at2"/>
<gene>
    <name evidence="8" type="primary">yoeA</name>
    <name evidence="8" type="ORF">SSCH_90047</name>
</gene>
<comment type="subcellular location">
    <subcellularLocation>
        <location evidence="1">Cell membrane</location>
        <topology evidence="1">Multi-pass membrane protein</topology>
    </subcellularLocation>
</comment>
<dbReference type="PANTHER" id="PTHR43549">
    <property type="entry name" value="MULTIDRUG RESISTANCE PROTEIN YPNP-RELATED"/>
    <property type="match status" value="1"/>
</dbReference>
<sequence>MDEHSASAVDGQFEEKEIKKSRIDLEGSLWKGIFIFVLPLMLSNFLNSVSGTISSIILGRMIGVSALAAVSAFFPVFFFLVSFVIGIGGGSSVLIGQAFGAQEWKKVKIIVGTTLTSTFLLGLLLAIPGLLFTHNLLELTGTPADIIETSAGFARIIFLAMPVLFLFNVYTTFMRGSGDSTTPFYFLLISTILNILLIPALVIGWGFLPAMGVNGAALANVISGLLTFAIFLIYLNKTNHPLQLDRETLRHLRIDWPIFKLLISIGIPTSIQMVMISLAAVAVISFVNSFGSNATAAFGAVQQVVSYVQMPAGSLGMAVSIFGAQAIGAGYNKKLNKIIRTGVWMNYIIIGIFALLAYFFGREILSLFLTDIPTLNMAYKLLVITLWSYPIFGNANILAGIMRASGVVFWPTLIAIFSIWGAEVPVAYIMHTRIGLEGVMFGFPAAFITMLILQYCYYHFFWKQKEHARLV</sequence>
<dbReference type="Proteomes" id="UP000046155">
    <property type="component" value="Unassembled WGS sequence"/>
</dbReference>
<dbReference type="AlphaFoldDB" id="A0A0B7MQP4"/>
<dbReference type="InterPro" id="IPR052031">
    <property type="entry name" value="Membrane_Transporter-Flippase"/>
</dbReference>
<keyword evidence="9" id="KW-1185">Reference proteome</keyword>
<keyword evidence="3" id="KW-1003">Cell membrane</keyword>
<evidence type="ECO:0000256" key="3">
    <source>
        <dbReference type="ARBA" id="ARBA00022475"/>
    </source>
</evidence>
<dbReference type="EMBL" id="CDRZ01000291">
    <property type="protein sequence ID" value="CEO90478.1"/>
    <property type="molecule type" value="Genomic_DNA"/>
</dbReference>
<dbReference type="NCBIfam" id="TIGR00797">
    <property type="entry name" value="matE"/>
    <property type="match status" value="1"/>
</dbReference>
<protein>
    <submittedName>
        <fullName evidence="8">Putative multidrug resistance protein yoeA</fullName>
    </submittedName>
</protein>
<dbReference type="InterPro" id="IPR002528">
    <property type="entry name" value="MATE_fam"/>
</dbReference>
<evidence type="ECO:0000256" key="6">
    <source>
        <dbReference type="ARBA" id="ARBA00023136"/>
    </source>
</evidence>
<dbReference type="PANTHER" id="PTHR43549:SF3">
    <property type="entry name" value="MULTIDRUG RESISTANCE PROTEIN YPNP-RELATED"/>
    <property type="match status" value="1"/>
</dbReference>
<feature type="transmembrane region" description="Helical" evidence="7">
    <location>
        <begin position="214"/>
        <end position="235"/>
    </location>
</feature>
<feature type="transmembrane region" description="Helical" evidence="7">
    <location>
        <begin position="408"/>
        <end position="429"/>
    </location>
</feature>
<feature type="transmembrane region" description="Helical" evidence="7">
    <location>
        <begin position="66"/>
        <end position="88"/>
    </location>
</feature>
<organism evidence="8 9">
    <name type="scientific">Syntrophaceticus schinkii</name>
    <dbReference type="NCBI Taxonomy" id="499207"/>
    <lineage>
        <taxon>Bacteria</taxon>
        <taxon>Bacillati</taxon>
        <taxon>Bacillota</taxon>
        <taxon>Clostridia</taxon>
        <taxon>Thermoanaerobacterales</taxon>
        <taxon>Thermoanaerobacterales Family III. Incertae Sedis</taxon>
        <taxon>Syntrophaceticus</taxon>
    </lineage>
</organism>
<evidence type="ECO:0000256" key="1">
    <source>
        <dbReference type="ARBA" id="ARBA00004651"/>
    </source>
</evidence>
<feature type="transmembrane region" description="Helical" evidence="7">
    <location>
        <begin position="256"/>
        <end position="287"/>
    </location>
</feature>
<dbReference type="RefSeq" id="WP_044666219.1">
    <property type="nucleotide sequence ID" value="NZ_CDRZ01000291.1"/>
</dbReference>
<evidence type="ECO:0000256" key="5">
    <source>
        <dbReference type="ARBA" id="ARBA00022989"/>
    </source>
</evidence>
<feature type="transmembrane region" description="Helical" evidence="7">
    <location>
        <begin position="381"/>
        <end position="401"/>
    </location>
</feature>
<reference evidence="9" key="1">
    <citation type="submission" date="2015-01" db="EMBL/GenBank/DDBJ databases">
        <authorList>
            <person name="Manzoor Shahid"/>
            <person name="Zubair Saima"/>
        </authorList>
    </citation>
    <scope>NUCLEOTIDE SEQUENCE [LARGE SCALE GENOMIC DNA]</scope>
    <source>
        <strain evidence="9">Sp3</strain>
    </source>
</reference>
<evidence type="ECO:0000256" key="7">
    <source>
        <dbReference type="SAM" id="Phobius"/>
    </source>
</evidence>
<feature type="transmembrane region" description="Helical" evidence="7">
    <location>
        <begin position="441"/>
        <end position="461"/>
    </location>
</feature>
<keyword evidence="2" id="KW-0813">Transport</keyword>
<evidence type="ECO:0000256" key="4">
    <source>
        <dbReference type="ARBA" id="ARBA00022692"/>
    </source>
</evidence>
<keyword evidence="6 7" id="KW-0472">Membrane</keyword>
<feature type="transmembrane region" description="Helical" evidence="7">
    <location>
        <begin position="29"/>
        <end position="46"/>
    </location>
</feature>
<keyword evidence="4 7" id="KW-0812">Transmembrane</keyword>
<name>A0A0B7MQP4_9FIRM</name>
<proteinExistence type="predicted"/>
<evidence type="ECO:0000256" key="2">
    <source>
        <dbReference type="ARBA" id="ARBA00022448"/>
    </source>
</evidence>
<dbReference type="CDD" id="cd13138">
    <property type="entry name" value="MATE_yoeA_like"/>
    <property type="match status" value="1"/>
</dbReference>
<feature type="transmembrane region" description="Helical" evidence="7">
    <location>
        <begin position="343"/>
        <end position="361"/>
    </location>
</feature>
<accession>A0A0B7MQP4</accession>
<feature type="transmembrane region" description="Helical" evidence="7">
    <location>
        <begin position="307"/>
        <end position="331"/>
    </location>
</feature>